<dbReference type="SMART" id="SM00355">
    <property type="entry name" value="ZnF_C2H2"/>
    <property type="match status" value="3"/>
</dbReference>
<dbReference type="PROSITE" id="PS50157">
    <property type="entry name" value="ZINC_FINGER_C2H2_2"/>
    <property type="match status" value="1"/>
</dbReference>
<dbReference type="EMBL" id="JBFCZG010000006">
    <property type="protein sequence ID" value="KAL3421118.1"/>
    <property type="molecule type" value="Genomic_DNA"/>
</dbReference>
<keyword evidence="7" id="KW-0539">Nucleus</keyword>
<keyword evidence="5" id="KW-0805">Transcription regulation</keyword>
<comment type="caution">
    <text evidence="10">The sequence shown here is derived from an EMBL/GenBank/DDBJ whole genome shotgun (WGS) entry which is preliminary data.</text>
</comment>
<dbReference type="Gene3D" id="3.30.160.60">
    <property type="entry name" value="Classic Zinc Finger"/>
    <property type="match status" value="2"/>
</dbReference>
<dbReference type="PANTHER" id="PTHR46179">
    <property type="entry name" value="ZINC FINGER PROTEIN"/>
    <property type="match status" value="1"/>
</dbReference>
<evidence type="ECO:0000313" key="10">
    <source>
        <dbReference type="EMBL" id="KAL3421118.1"/>
    </source>
</evidence>
<reference evidence="10 11" key="1">
    <citation type="submission" date="2024-06" db="EMBL/GenBank/DDBJ databases">
        <title>Complete genome of Phlyctema vagabunda strain 19-DSS-EL-015.</title>
        <authorList>
            <person name="Fiorenzani C."/>
        </authorList>
    </citation>
    <scope>NUCLEOTIDE SEQUENCE [LARGE SCALE GENOMIC DNA]</scope>
    <source>
        <strain evidence="10 11">19-DSS-EL-015</strain>
    </source>
</reference>
<feature type="domain" description="C2H2-type" evidence="9">
    <location>
        <begin position="65"/>
        <end position="98"/>
    </location>
</feature>
<keyword evidence="3 8" id="KW-0863">Zinc-finger</keyword>
<evidence type="ECO:0000259" key="9">
    <source>
        <dbReference type="PROSITE" id="PS50157"/>
    </source>
</evidence>
<keyword evidence="2" id="KW-0479">Metal-binding</keyword>
<dbReference type="Proteomes" id="UP001629113">
    <property type="component" value="Unassembled WGS sequence"/>
</dbReference>
<evidence type="ECO:0000256" key="3">
    <source>
        <dbReference type="ARBA" id="ARBA00022771"/>
    </source>
</evidence>
<dbReference type="InterPro" id="IPR036236">
    <property type="entry name" value="Znf_C2H2_sf"/>
</dbReference>
<proteinExistence type="predicted"/>
<dbReference type="InterPro" id="IPR013087">
    <property type="entry name" value="Znf_C2H2_type"/>
</dbReference>
<keyword evidence="11" id="KW-1185">Reference proteome</keyword>
<evidence type="ECO:0000256" key="4">
    <source>
        <dbReference type="ARBA" id="ARBA00022833"/>
    </source>
</evidence>
<keyword evidence="6" id="KW-0804">Transcription</keyword>
<evidence type="ECO:0000256" key="8">
    <source>
        <dbReference type="PROSITE-ProRule" id="PRU00042"/>
    </source>
</evidence>
<evidence type="ECO:0000256" key="2">
    <source>
        <dbReference type="ARBA" id="ARBA00022723"/>
    </source>
</evidence>
<organism evidence="10 11">
    <name type="scientific">Phlyctema vagabunda</name>
    <dbReference type="NCBI Taxonomy" id="108571"/>
    <lineage>
        <taxon>Eukaryota</taxon>
        <taxon>Fungi</taxon>
        <taxon>Dikarya</taxon>
        <taxon>Ascomycota</taxon>
        <taxon>Pezizomycotina</taxon>
        <taxon>Leotiomycetes</taxon>
        <taxon>Helotiales</taxon>
        <taxon>Dermateaceae</taxon>
        <taxon>Phlyctema</taxon>
    </lineage>
</organism>
<evidence type="ECO:0000313" key="11">
    <source>
        <dbReference type="Proteomes" id="UP001629113"/>
    </source>
</evidence>
<dbReference type="PANTHER" id="PTHR46179:SF13">
    <property type="entry name" value="C2H2-TYPE DOMAIN-CONTAINING PROTEIN"/>
    <property type="match status" value="1"/>
</dbReference>
<sequence>MSAVPCEWNQMGFEISEEGWFDTQAPLDGAEDRNVDFYPNETLPATQGFLEGDNTSNDASSSDTWLCDWPGCGRSFTHLHKLNRHKKYHSKPHQCDKPACMAKGVAFSLRKDLTRHQAQHDGRRFYCHYADCPYTLTGTKRGFTRKDNLRRHISKQHDQWRG</sequence>
<evidence type="ECO:0000256" key="6">
    <source>
        <dbReference type="ARBA" id="ARBA00023163"/>
    </source>
</evidence>
<name>A0ABR4PCT9_9HELO</name>
<keyword evidence="4" id="KW-0862">Zinc</keyword>
<dbReference type="SUPFAM" id="SSF57667">
    <property type="entry name" value="beta-beta-alpha zinc fingers"/>
    <property type="match status" value="1"/>
</dbReference>
<evidence type="ECO:0000256" key="7">
    <source>
        <dbReference type="ARBA" id="ARBA00023242"/>
    </source>
</evidence>
<accession>A0ABR4PCT9</accession>
<protein>
    <submittedName>
        <fullName evidence="10">Zinc finger protein 2</fullName>
    </submittedName>
</protein>
<gene>
    <name evidence="10" type="ORF">PVAG01_07563</name>
</gene>
<dbReference type="PROSITE" id="PS00028">
    <property type="entry name" value="ZINC_FINGER_C2H2_1"/>
    <property type="match status" value="1"/>
</dbReference>
<dbReference type="InterPro" id="IPR051061">
    <property type="entry name" value="Zinc_finger_trans_reg"/>
</dbReference>
<evidence type="ECO:0000256" key="1">
    <source>
        <dbReference type="ARBA" id="ARBA00004123"/>
    </source>
</evidence>
<evidence type="ECO:0000256" key="5">
    <source>
        <dbReference type="ARBA" id="ARBA00023015"/>
    </source>
</evidence>
<comment type="subcellular location">
    <subcellularLocation>
        <location evidence="1">Nucleus</location>
    </subcellularLocation>
</comment>